<proteinExistence type="predicted"/>
<accession>A0A1S4DFC0</accession>
<dbReference type="InterPro" id="IPR052843">
    <property type="entry name" value="ER_body_metal_sequester"/>
</dbReference>
<feature type="region of interest" description="Disordered" evidence="1">
    <location>
        <begin position="1"/>
        <end position="46"/>
    </location>
</feature>
<dbReference type="PANTHER" id="PTHR38937">
    <property type="entry name" value="MEMBRANE PROTEIN OF ER BODY-LIKE PROTEIN"/>
    <property type="match status" value="1"/>
</dbReference>
<dbReference type="KEGG" id="nta:107829025"/>
<evidence type="ECO:0000313" key="2">
    <source>
        <dbReference type="RefSeq" id="XP_016511924.1"/>
    </source>
</evidence>
<feature type="compositionally biased region" description="Basic and acidic residues" evidence="1">
    <location>
        <begin position="1"/>
        <end position="22"/>
    </location>
</feature>
<feature type="compositionally biased region" description="Low complexity" evidence="1">
    <location>
        <begin position="24"/>
        <end position="37"/>
    </location>
</feature>
<sequence length="85" mass="8917">MPSKKPPSEIKENKGDDWRIPMDDPGASSSTADSGSTQRPLPPVEVKKTKSLEIVKCIVYGGLIESITSLGVISSAAASDVDTSN</sequence>
<name>A0A1S4DFC0_TOBAC</name>
<dbReference type="OrthoDB" id="1752021at2759"/>
<dbReference type="PANTHER" id="PTHR38937:SF2">
    <property type="entry name" value="MEMBRANE PROTEIN OF ER BODY-LIKE PROTEIN ISOFORM X1"/>
    <property type="match status" value="1"/>
</dbReference>
<organism evidence="2">
    <name type="scientific">Nicotiana tabacum</name>
    <name type="common">Common tobacco</name>
    <dbReference type="NCBI Taxonomy" id="4097"/>
    <lineage>
        <taxon>Eukaryota</taxon>
        <taxon>Viridiplantae</taxon>
        <taxon>Streptophyta</taxon>
        <taxon>Embryophyta</taxon>
        <taxon>Tracheophyta</taxon>
        <taxon>Spermatophyta</taxon>
        <taxon>Magnoliopsida</taxon>
        <taxon>eudicotyledons</taxon>
        <taxon>Gunneridae</taxon>
        <taxon>Pentapetalae</taxon>
        <taxon>asterids</taxon>
        <taxon>lamiids</taxon>
        <taxon>Solanales</taxon>
        <taxon>Solanaceae</taxon>
        <taxon>Nicotianoideae</taxon>
        <taxon>Nicotianeae</taxon>
        <taxon>Nicotiana</taxon>
    </lineage>
</organism>
<gene>
    <name evidence="2" type="primary">LOC107829025</name>
</gene>
<dbReference type="PaxDb" id="4097-A0A1S4DFC0"/>
<reference evidence="2" key="1">
    <citation type="submission" date="2025-08" db="UniProtKB">
        <authorList>
            <consortium name="RefSeq"/>
        </authorList>
    </citation>
    <scope>IDENTIFICATION</scope>
</reference>
<protein>
    <submittedName>
        <fullName evidence="2">Membrane protein of ER body-like protein</fullName>
    </submittedName>
</protein>
<evidence type="ECO:0000256" key="1">
    <source>
        <dbReference type="SAM" id="MobiDB-lite"/>
    </source>
</evidence>
<dbReference type="RefSeq" id="XP_016511924.1">
    <property type="nucleotide sequence ID" value="XM_016656438.1"/>
</dbReference>
<dbReference type="AlphaFoldDB" id="A0A1S4DFC0"/>